<keyword evidence="2 4" id="KW-0444">Lipid biosynthesis</keyword>
<dbReference type="CDD" id="cd09071">
    <property type="entry name" value="FAR_C"/>
    <property type="match status" value="1"/>
</dbReference>
<evidence type="ECO:0000259" key="8">
    <source>
        <dbReference type="Pfam" id="PF04413"/>
    </source>
</evidence>
<feature type="domain" description="Thioester reductase (TE)" evidence="9">
    <location>
        <begin position="17"/>
        <end position="318"/>
    </location>
</feature>
<dbReference type="EC" id="1.2.1.84" evidence="4"/>
<dbReference type="GO" id="GO:0102965">
    <property type="term" value="F:alcohol-forming long-chain fatty acyl-CoA reductase activity"/>
    <property type="evidence" value="ECO:0007669"/>
    <property type="project" value="UniProtKB-EC"/>
</dbReference>
<evidence type="ECO:0000256" key="3">
    <source>
        <dbReference type="ARBA" id="ARBA00023098"/>
    </source>
</evidence>
<sequence>MEIATIVEFLRDKTIFITGSTGFLGKIFMEKVLRIQPNVKKLHLLIRAKDAEDAERRMLIEVIGKELFDVLREKHKDGFDAFISEKINPIAGDIVCEDLGIEDCDLREKLYKEIDIFVNTAATTNFYERYDVALGINTLGAKNVMTFVKKCIKVEMLLHVSTAYVAGEQKGIIPEKAFQLGEALVEGEQLNVNEEITLVEDRKKELKKNKSTKEVERLAMKELGIERARMFGWPNTYVFTKAMGEMLLGHLRGDLSLVIVRPTIITSICKDLLQGWIEGIRTIDSIILGYIEGKISYFPGDPDANYDLIPGDMVVNAMIVAMATNSNKKTQSIYHVSSSLTKNVNCTKLAQCAYNYTLKNPCMTKKGKEIKTRVRFLKSMSCFHILMLLHYYLTLMGLFLSNLALCRLNSPSVNKLRKEYNLLMQFVYFHRPYIFFKGIFETTNLDKLRMAMINCGESTLLDFDPKNIDWDDYLVNIHIPGVLKHNLPKDCEGCNGKCYGLDWEAVIGHARAKEQSAKEIRTKEACIKVVHMGDGNLAAMTKYRKGEWLRSDGGGVESGGLRDLSSDEQSDHSVSLPPPPLAADSRPGALVEMAGAVWPTLSPTPARLSHLVPRRFIRFSLLLSFYSVFSVSRCAIVFCSYCLKSGMSGEGLAAIPVIQQCLLENPHLLVLMTTTTLSAFEVIKGRLPNSVIYQFAPVDTPTAMESFLMYWSPIAVILMESELWPNLIISASKKGLLGVSLNEKKKSIADLKLQLNERPVWMAASIHRSEVEDPPNVTCSYDVCPQRVKVGVPNLVTILVLGIPAWTTVISSISERGFHVALRSRNDVISSSIDIYVADTLGELGMLYRVTPIAVIGGSFQVDLAGHNFSEAAAAGCAVLTGPHVGHFSRMLAEMKQVDSLSVLQVEGEVELLKALMQLLSNIDLLEAHRKSAKSAFSAVSKGSSTGHGTM</sequence>
<evidence type="ECO:0000256" key="4">
    <source>
        <dbReference type="RuleBase" id="RU363097"/>
    </source>
</evidence>
<comment type="function">
    <text evidence="4">Catalyzes the reduction of fatty acyl-CoA to fatty alcohols.</text>
</comment>
<evidence type="ECO:0000256" key="2">
    <source>
        <dbReference type="ARBA" id="ARBA00022516"/>
    </source>
</evidence>
<dbReference type="InterPro" id="IPR036291">
    <property type="entry name" value="NAD(P)-bd_dom_sf"/>
</dbReference>
<dbReference type="Gene3D" id="3.40.50.720">
    <property type="entry name" value="NAD(P)-binding Rossmann-like Domain"/>
    <property type="match status" value="1"/>
</dbReference>
<dbReference type="Pfam" id="PF04413">
    <property type="entry name" value="Glycos_transf_N"/>
    <property type="match status" value="1"/>
</dbReference>
<feature type="domain" description="3-deoxy-D-manno-octulosonic-acid transferase N-terminal" evidence="8">
    <location>
        <begin position="649"/>
        <end position="736"/>
    </location>
</feature>
<dbReference type="InterPro" id="IPR033640">
    <property type="entry name" value="FAR_C"/>
</dbReference>
<evidence type="ECO:0000313" key="11">
    <source>
        <dbReference type="Proteomes" id="UP000639772"/>
    </source>
</evidence>
<dbReference type="PANTHER" id="PTHR11011">
    <property type="entry name" value="MALE STERILITY PROTEIN 2-RELATED"/>
    <property type="match status" value="1"/>
</dbReference>
<dbReference type="GO" id="GO:0035336">
    <property type="term" value="P:long-chain fatty-acyl-CoA metabolic process"/>
    <property type="evidence" value="ECO:0007669"/>
    <property type="project" value="TreeGrafter"/>
</dbReference>
<name>A0A835RFT6_VANPL</name>
<dbReference type="Gene3D" id="3.40.50.2000">
    <property type="entry name" value="Glycogen Phosphorylase B"/>
    <property type="match status" value="1"/>
</dbReference>
<evidence type="ECO:0000313" key="10">
    <source>
        <dbReference type="EMBL" id="KAG0489673.1"/>
    </source>
</evidence>
<feature type="domain" description="Fatty acyl-CoA reductase C-terminal" evidence="7">
    <location>
        <begin position="395"/>
        <end position="486"/>
    </location>
</feature>
<organism evidence="10 11">
    <name type="scientific">Vanilla planifolia</name>
    <name type="common">Vanilla</name>
    <dbReference type="NCBI Taxonomy" id="51239"/>
    <lineage>
        <taxon>Eukaryota</taxon>
        <taxon>Viridiplantae</taxon>
        <taxon>Streptophyta</taxon>
        <taxon>Embryophyta</taxon>
        <taxon>Tracheophyta</taxon>
        <taxon>Spermatophyta</taxon>
        <taxon>Magnoliopsida</taxon>
        <taxon>Liliopsida</taxon>
        <taxon>Asparagales</taxon>
        <taxon>Orchidaceae</taxon>
        <taxon>Vanilloideae</taxon>
        <taxon>Vanilleae</taxon>
        <taxon>Vanilla</taxon>
    </lineage>
</organism>
<protein>
    <recommendedName>
        <fullName evidence="4">Fatty acyl-CoA reductase</fullName>
        <ecNumber evidence="4">1.2.1.84</ecNumber>
    </recommendedName>
</protein>
<evidence type="ECO:0000259" key="7">
    <source>
        <dbReference type="Pfam" id="PF03015"/>
    </source>
</evidence>
<dbReference type="InterPro" id="IPR013120">
    <property type="entry name" value="FAR_NAD-bd"/>
</dbReference>
<dbReference type="EMBL" id="JADCNM010000003">
    <property type="protein sequence ID" value="KAG0489673.1"/>
    <property type="molecule type" value="Genomic_DNA"/>
</dbReference>
<dbReference type="GO" id="GO:0010345">
    <property type="term" value="P:suberin biosynthetic process"/>
    <property type="evidence" value="ECO:0007669"/>
    <property type="project" value="TreeGrafter"/>
</dbReference>
<keyword evidence="3 4" id="KW-0443">Lipid metabolism</keyword>
<proteinExistence type="inferred from homology"/>
<reference evidence="10 11" key="1">
    <citation type="journal article" date="2020" name="Nat. Food">
        <title>A phased Vanilla planifolia genome enables genetic improvement of flavour and production.</title>
        <authorList>
            <person name="Hasing T."/>
            <person name="Tang H."/>
            <person name="Brym M."/>
            <person name="Khazi F."/>
            <person name="Huang T."/>
            <person name="Chambers A.H."/>
        </authorList>
    </citation>
    <scope>NUCLEOTIDE SEQUENCE [LARGE SCALE GENOMIC DNA]</scope>
    <source>
        <tissue evidence="10">Leaf</tissue>
    </source>
</reference>
<keyword evidence="5" id="KW-0175">Coiled coil</keyword>
<dbReference type="CDD" id="cd05236">
    <property type="entry name" value="FAR-N_SDR_e"/>
    <property type="match status" value="1"/>
</dbReference>
<evidence type="ECO:0000256" key="5">
    <source>
        <dbReference type="SAM" id="Coils"/>
    </source>
</evidence>
<comment type="similarity">
    <text evidence="1 4">Belongs to the fatty acyl-CoA reductase family.</text>
</comment>
<dbReference type="GO" id="GO:0080019">
    <property type="term" value="F:alcohol-forming very long-chain fatty acyl-CoA reductase activity"/>
    <property type="evidence" value="ECO:0007669"/>
    <property type="project" value="InterPro"/>
</dbReference>
<evidence type="ECO:0000256" key="6">
    <source>
        <dbReference type="SAM" id="MobiDB-lite"/>
    </source>
</evidence>
<comment type="catalytic activity">
    <reaction evidence="4">
        <text>a long-chain fatty acyl-CoA + 2 NADPH + 2 H(+) = a long-chain primary fatty alcohol + 2 NADP(+) + CoA</text>
        <dbReference type="Rhea" id="RHEA:52716"/>
        <dbReference type="ChEBI" id="CHEBI:15378"/>
        <dbReference type="ChEBI" id="CHEBI:57287"/>
        <dbReference type="ChEBI" id="CHEBI:57783"/>
        <dbReference type="ChEBI" id="CHEBI:58349"/>
        <dbReference type="ChEBI" id="CHEBI:77396"/>
        <dbReference type="ChEBI" id="CHEBI:83139"/>
        <dbReference type="EC" id="1.2.1.84"/>
    </reaction>
</comment>
<dbReference type="AlphaFoldDB" id="A0A835RFT6"/>
<comment type="caution">
    <text evidence="10">The sequence shown here is derived from an EMBL/GenBank/DDBJ whole genome shotgun (WGS) entry which is preliminary data.</text>
</comment>
<dbReference type="SUPFAM" id="SSF51735">
    <property type="entry name" value="NAD(P)-binding Rossmann-fold domains"/>
    <property type="match status" value="1"/>
</dbReference>
<feature type="coiled-coil region" evidence="5">
    <location>
        <begin position="189"/>
        <end position="216"/>
    </location>
</feature>
<feature type="region of interest" description="Disordered" evidence="6">
    <location>
        <begin position="557"/>
        <end position="584"/>
    </location>
</feature>
<evidence type="ECO:0000259" key="9">
    <source>
        <dbReference type="Pfam" id="PF07993"/>
    </source>
</evidence>
<dbReference type="InterPro" id="IPR026055">
    <property type="entry name" value="FAR"/>
</dbReference>
<keyword evidence="4" id="KW-0521">NADP</keyword>
<dbReference type="OrthoDB" id="429813at2759"/>
<dbReference type="InterPro" id="IPR007507">
    <property type="entry name" value="Glycos_transf_N"/>
</dbReference>
<evidence type="ECO:0000256" key="1">
    <source>
        <dbReference type="ARBA" id="ARBA00005928"/>
    </source>
</evidence>
<dbReference type="Proteomes" id="UP000639772">
    <property type="component" value="Chromosome 3"/>
</dbReference>
<dbReference type="Pfam" id="PF07993">
    <property type="entry name" value="NAD_binding_4"/>
    <property type="match status" value="1"/>
</dbReference>
<gene>
    <name evidence="10" type="ORF">HPP92_006536</name>
</gene>
<accession>A0A835RFT6</accession>
<dbReference type="Pfam" id="PF03015">
    <property type="entry name" value="Sterile"/>
    <property type="match status" value="1"/>
</dbReference>
<dbReference type="PANTHER" id="PTHR11011:SF99">
    <property type="entry name" value="FATTY ACYL-COA REDUCTASE 3"/>
    <property type="match status" value="1"/>
</dbReference>
<keyword evidence="4" id="KW-0560">Oxidoreductase</keyword>